<name>A0ABV2M5W9_9FIRM</name>
<sequence length="331" mass="39248">MDVSRIKKRMIEELRATKEIISDTSISDGLITLFAKAEIQYLARTGKNVTERQKKHLLRKHRIMLQYFEKQFGNYFKNYNYAQKSISDGGRQNRIWICWWQGIDEAPSIVKVCVESIRKYSRNCEVIIITEENYQEYVTFPNWIEQKYKRGIISRTHYSDLLRLSLLAEYGGLWLDATFFCAGDFIEDVFSYPLYSIKRPGYSCLSVANGNFANYALACNNASRRCFAIIRDFCMEYWKQKDYLIDYLVTDYMIVIAQFYDTDIREKFEQIPVNNPECDELFKVLGEPYDEQIWKKIKSKTRLFKLSWKQSFPEQKNGQPTFYAKLLEGEL</sequence>
<dbReference type="InterPro" id="IPR029044">
    <property type="entry name" value="Nucleotide-diphossugar_trans"/>
</dbReference>
<comment type="caution">
    <text evidence="1">The sequence shown here is derived from an EMBL/GenBank/DDBJ whole genome shotgun (WGS) entry which is preliminary data.</text>
</comment>
<protein>
    <recommendedName>
        <fullName evidence="3">Polysaccharide biosynthesis protein</fullName>
    </recommendedName>
</protein>
<dbReference type="SUPFAM" id="SSF53448">
    <property type="entry name" value="Nucleotide-diphospho-sugar transferases"/>
    <property type="match status" value="1"/>
</dbReference>
<evidence type="ECO:0000313" key="1">
    <source>
        <dbReference type="EMBL" id="MET3751868.1"/>
    </source>
</evidence>
<evidence type="ECO:0000313" key="2">
    <source>
        <dbReference type="Proteomes" id="UP001549106"/>
    </source>
</evidence>
<accession>A0ABV2M5W9</accession>
<dbReference type="Gene3D" id="3.90.550.20">
    <property type="match status" value="1"/>
</dbReference>
<dbReference type="EMBL" id="JBEPMJ010000030">
    <property type="protein sequence ID" value="MET3751868.1"/>
    <property type="molecule type" value="Genomic_DNA"/>
</dbReference>
<gene>
    <name evidence="1" type="ORF">ABID24_003130</name>
</gene>
<organism evidence="1 2">
    <name type="scientific">Blautia caecimuris</name>
    <dbReference type="NCBI Taxonomy" id="1796615"/>
    <lineage>
        <taxon>Bacteria</taxon>
        <taxon>Bacillati</taxon>
        <taxon>Bacillota</taxon>
        <taxon>Clostridia</taxon>
        <taxon>Lachnospirales</taxon>
        <taxon>Lachnospiraceae</taxon>
        <taxon>Blautia</taxon>
    </lineage>
</organism>
<dbReference type="RefSeq" id="WP_257465373.1">
    <property type="nucleotide sequence ID" value="NZ_BAABXP010000002.1"/>
</dbReference>
<evidence type="ECO:0008006" key="3">
    <source>
        <dbReference type="Google" id="ProtNLM"/>
    </source>
</evidence>
<dbReference type="InterPro" id="IPR008441">
    <property type="entry name" value="AfumC-like_glycosyl_Trfase"/>
</dbReference>
<reference evidence="1 2" key="1">
    <citation type="submission" date="2024-06" db="EMBL/GenBank/DDBJ databases">
        <title>Genomic Encyclopedia of Type Strains, Phase IV (KMG-IV): sequencing the most valuable type-strain genomes for metagenomic binning, comparative biology and taxonomic classification.</title>
        <authorList>
            <person name="Goeker M."/>
        </authorList>
    </citation>
    <scope>NUCLEOTIDE SEQUENCE [LARGE SCALE GENOMIC DNA]</scope>
    <source>
        <strain evidence="1 2">DSM 29492</strain>
    </source>
</reference>
<dbReference type="Proteomes" id="UP001549106">
    <property type="component" value="Unassembled WGS sequence"/>
</dbReference>
<dbReference type="Pfam" id="PF05704">
    <property type="entry name" value="Caps_synth"/>
    <property type="match status" value="1"/>
</dbReference>
<keyword evidence="2" id="KW-1185">Reference proteome</keyword>
<proteinExistence type="predicted"/>